<dbReference type="InterPro" id="IPR036236">
    <property type="entry name" value="Znf_C2H2_sf"/>
</dbReference>
<dbReference type="InterPro" id="IPR013087">
    <property type="entry name" value="Znf_C2H2_type"/>
</dbReference>
<dbReference type="STRING" id="2004952.A0A2C5ZA48"/>
<dbReference type="Pfam" id="PF12874">
    <property type="entry name" value="zf-met"/>
    <property type="match status" value="1"/>
</dbReference>
<dbReference type="Gene3D" id="3.30.160.60">
    <property type="entry name" value="Classic Zinc Finger"/>
    <property type="match status" value="1"/>
</dbReference>
<dbReference type="PANTHER" id="PTHR24409">
    <property type="entry name" value="ZINC FINGER PROTEIN 142"/>
    <property type="match status" value="1"/>
</dbReference>
<dbReference type="AlphaFoldDB" id="A0A2C5ZA48"/>
<dbReference type="PANTHER" id="PTHR24409:SF356">
    <property type="entry name" value="C2H2 FINGER DOMAIN TRANSCRIPTION FACTOR (EUROFUNG)"/>
    <property type="match status" value="1"/>
</dbReference>
<dbReference type="GO" id="GO:0000977">
    <property type="term" value="F:RNA polymerase II transcription regulatory region sequence-specific DNA binding"/>
    <property type="evidence" value="ECO:0007669"/>
    <property type="project" value="TreeGrafter"/>
</dbReference>
<evidence type="ECO:0000256" key="3">
    <source>
        <dbReference type="ARBA" id="ARBA00022771"/>
    </source>
</evidence>
<keyword evidence="4" id="KW-0862">Zinc</keyword>
<dbReference type="EMBL" id="NJES01000142">
    <property type="protein sequence ID" value="PHH76896.1"/>
    <property type="molecule type" value="Genomic_DNA"/>
</dbReference>
<keyword evidence="3 5" id="KW-0863">Zinc-finger</keyword>
<evidence type="ECO:0000256" key="5">
    <source>
        <dbReference type="PROSITE-ProRule" id="PRU00042"/>
    </source>
</evidence>
<dbReference type="OrthoDB" id="6077919at2759"/>
<keyword evidence="8" id="KW-1185">Reference proteome</keyword>
<feature type="domain" description="C2H2-type" evidence="6">
    <location>
        <begin position="195"/>
        <end position="227"/>
    </location>
</feature>
<sequence length="274" mass="31928">MPPNRYFECGSCGKEFPHGFRARDNHCSSTGHSLPDNECDTCHRFYKTERACFQHMDDCNHWDRTFYECDFCDQGVRYVSKDGLVQHEYDEHNYCSDCNRVFQNYNNLRMHLNSRTHRGSSLACPFCGTGFVNGTGIAHHLEAGSCPEARGLNRDQMYRFVRSKDPNGVISKKLIGWIGSDRYEPTENCFNGDFYECYLCNNEYSKLAHLAQHLNSPRHQSHLYHCPNLDCRRNFKTLAGIINHFESESCGVTRFDKVQRQMDGFLRGQHRLEF</sequence>
<reference evidence="7 8" key="1">
    <citation type="submission" date="2017-06" db="EMBL/GenBank/DDBJ databases">
        <title>Ant-infecting Ophiocordyceps genomes reveal a high diversity of potential behavioral manipulation genes and a possible major role for enterotoxins.</title>
        <authorList>
            <person name="De Bekker C."/>
            <person name="Evans H.C."/>
            <person name="Brachmann A."/>
            <person name="Hughes D.P."/>
        </authorList>
    </citation>
    <scope>NUCLEOTIDE SEQUENCE [LARGE SCALE GENOMIC DNA]</scope>
    <source>
        <strain evidence="7 8">Map16</strain>
    </source>
</reference>
<comment type="caution">
    <text evidence="7">The sequence shown here is derived from an EMBL/GenBank/DDBJ whole genome shotgun (WGS) entry which is preliminary data.</text>
</comment>
<organism evidence="7 8">
    <name type="scientific">Ophiocordyceps camponoti-rufipedis</name>
    <dbReference type="NCBI Taxonomy" id="2004952"/>
    <lineage>
        <taxon>Eukaryota</taxon>
        <taxon>Fungi</taxon>
        <taxon>Dikarya</taxon>
        <taxon>Ascomycota</taxon>
        <taxon>Pezizomycotina</taxon>
        <taxon>Sordariomycetes</taxon>
        <taxon>Hypocreomycetidae</taxon>
        <taxon>Hypocreales</taxon>
        <taxon>Ophiocordycipitaceae</taxon>
        <taxon>Ophiocordyceps</taxon>
    </lineage>
</organism>
<gene>
    <name evidence="7" type="ORF">CDD80_1114</name>
</gene>
<evidence type="ECO:0000256" key="2">
    <source>
        <dbReference type="ARBA" id="ARBA00022737"/>
    </source>
</evidence>
<keyword evidence="2" id="KW-0677">Repeat</keyword>
<dbReference type="GO" id="GO:0008270">
    <property type="term" value="F:zinc ion binding"/>
    <property type="evidence" value="ECO:0007669"/>
    <property type="project" value="UniProtKB-KW"/>
</dbReference>
<evidence type="ECO:0000313" key="8">
    <source>
        <dbReference type="Proteomes" id="UP000226431"/>
    </source>
</evidence>
<accession>A0A2C5ZA48</accession>
<dbReference type="PROSITE" id="PS00028">
    <property type="entry name" value="ZINC_FINGER_C2H2_1"/>
    <property type="match status" value="2"/>
</dbReference>
<name>A0A2C5ZA48_9HYPO</name>
<dbReference type="PROSITE" id="PS50157">
    <property type="entry name" value="ZINC_FINGER_C2H2_2"/>
    <property type="match status" value="2"/>
</dbReference>
<protein>
    <recommendedName>
        <fullName evidence="6">C2H2-type domain-containing protein</fullName>
    </recommendedName>
</protein>
<dbReference type="SUPFAM" id="SSF57667">
    <property type="entry name" value="beta-beta-alpha zinc fingers"/>
    <property type="match status" value="1"/>
</dbReference>
<dbReference type="GO" id="GO:0005634">
    <property type="term" value="C:nucleus"/>
    <property type="evidence" value="ECO:0007669"/>
    <property type="project" value="TreeGrafter"/>
</dbReference>
<dbReference type="Proteomes" id="UP000226431">
    <property type="component" value="Unassembled WGS sequence"/>
</dbReference>
<evidence type="ECO:0000256" key="4">
    <source>
        <dbReference type="ARBA" id="ARBA00022833"/>
    </source>
</evidence>
<evidence type="ECO:0000256" key="1">
    <source>
        <dbReference type="ARBA" id="ARBA00022723"/>
    </source>
</evidence>
<evidence type="ECO:0000313" key="7">
    <source>
        <dbReference type="EMBL" id="PHH76896.1"/>
    </source>
</evidence>
<proteinExistence type="predicted"/>
<dbReference type="GO" id="GO:0000981">
    <property type="term" value="F:DNA-binding transcription factor activity, RNA polymerase II-specific"/>
    <property type="evidence" value="ECO:0007669"/>
    <property type="project" value="TreeGrafter"/>
</dbReference>
<evidence type="ECO:0000259" key="6">
    <source>
        <dbReference type="PROSITE" id="PS50157"/>
    </source>
</evidence>
<keyword evidence="1" id="KW-0479">Metal-binding</keyword>
<feature type="domain" description="C2H2-type" evidence="6">
    <location>
        <begin position="93"/>
        <end position="122"/>
    </location>
</feature>
<dbReference type="SMART" id="SM00355">
    <property type="entry name" value="ZnF_C2H2"/>
    <property type="match status" value="6"/>
</dbReference>